<name>A0A0R2G6A1_9LACO</name>
<dbReference type="InterPro" id="IPR045853">
    <property type="entry name" value="Pep_chain_release_fac_I_sf"/>
</dbReference>
<dbReference type="InterPro" id="IPR004373">
    <property type="entry name" value="RF-1"/>
</dbReference>
<dbReference type="NCBIfam" id="NF001859">
    <property type="entry name" value="PRK00591.1"/>
    <property type="match status" value="1"/>
</dbReference>
<dbReference type="Pfam" id="PF03462">
    <property type="entry name" value="PCRF"/>
    <property type="match status" value="1"/>
</dbReference>
<dbReference type="OrthoDB" id="9806673at2"/>
<dbReference type="Proteomes" id="UP000051296">
    <property type="component" value="Unassembled WGS sequence"/>
</dbReference>
<dbReference type="GO" id="GO:0005829">
    <property type="term" value="C:cytosol"/>
    <property type="evidence" value="ECO:0007669"/>
    <property type="project" value="UniProtKB-ARBA"/>
</dbReference>
<keyword evidence="5 8" id="KW-0963">Cytoplasm</keyword>
<comment type="function">
    <text evidence="1 8">Peptide chain release factor 1 directs the termination of translation in response to the peptide chain termination codons UAG and UAA.</text>
</comment>
<dbReference type="Pfam" id="PF00472">
    <property type="entry name" value="RF-1"/>
    <property type="match status" value="1"/>
</dbReference>
<evidence type="ECO:0000256" key="4">
    <source>
        <dbReference type="ARBA" id="ARBA00022481"/>
    </source>
</evidence>
<accession>A0A0R2G6A1</accession>
<dbReference type="STRING" id="1123500.GCA_000420365_00814"/>
<dbReference type="SUPFAM" id="SSF75620">
    <property type="entry name" value="Release factor"/>
    <property type="match status" value="1"/>
</dbReference>
<dbReference type="eggNOG" id="COG0216">
    <property type="taxonomic scope" value="Bacteria"/>
</dbReference>
<evidence type="ECO:0000256" key="2">
    <source>
        <dbReference type="ARBA" id="ARBA00004496"/>
    </source>
</evidence>
<dbReference type="RefSeq" id="WP_022791582.1">
    <property type="nucleotide sequence ID" value="NZ_ATUU01000002.1"/>
</dbReference>
<dbReference type="SMART" id="SM00937">
    <property type="entry name" value="PCRF"/>
    <property type="match status" value="1"/>
</dbReference>
<dbReference type="HAMAP" id="MF_00093">
    <property type="entry name" value="Rel_fac_1"/>
    <property type="match status" value="1"/>
</dbReference>
<dbReference type="InParanoid" id="A0A0R2G6A1"/>
<dbReference type="PATRIC" id="fig|1123500.6.peg.623"/>
<keyword evidence="6 8" id="KW-0648">Protein biosynthesis</keyword>
<dbReference type="Gene3D" id="6.10.140.1950">
    <property type="match status" value="1"/>
</dbReference>
<comment type="PTM">
    <text evidence="8">Methylated by PrmC. Methylation increases the termination efficiency of RF1.</text>
</comment>
<evidence type="ECO:0000256" key="8">
    <source>
        <dbReference type="HAMAP-Rule" id="MF_00093"/>
    </source>
</evidence>
<reference evidence="10 11" key="1">
    <citation type="journal article" date="2015" name="Genome Announc.">
        <title>Expanding the biotechnology potential of lactobacilli through comparative genomics of 213 strains and associated genera.</title>
        <authorList>
            <person name="Sun Z."/>
            <person name="Harris H.M."/>
            <person name="McCann A."/>
            <person name="Guo C."/>
            <person name="Argimon S."/>
            <person name="Zhang W."/>
            <person name="Yang X."/>
            <person name="Jeffery I.B."/>
            <person name="Cooney J.C."/>
            <person name="Kagawa T.F."/>
            <person name="Liu W."/>
            <person name="Song Y."/>
            <person name="Salvetti E."/>
            <person name="Wrobel A."/>
            <person name="Rasinkangas P."/>
            <person name="Parkhill J."/>
            <person name="Rea M.C."/>
            <person name="O'Sullivan O."/>
            <person name="Ritari J."/>
            <person name="Douillard F.P."/>
            <person name="Paul Ross R."/>
            <person name="Yang R."/>
            <person name="Briner A.E."/>
            <person name="Felis G.E."/>
            <person name="de Vos W.M."/>
            <person name="Barrangou R."/>
            <person name="Klaenhammer T.R."/>
            <person name="Caufield P.W."/>
            <person name="Cui Y."/>
            <person name="Zhang H."/>
            <person name="O'Toole P.W."/>
        </authorList>
    </citation>
    <scope>NUCLEOTIDE SEQUENCE [LARGE SCALE GENOMIC DNA]</scope>
    <source>
        <strain evidence="10 11">DSM 20190</strain>
    </source>
</reference>
<dbReference type="NCBIfam" id="TIGR00019">
    <property type="entry name" value="prfA"/>
    <property type="match status" value="1"/>
</dbReference>
<evidence type="ECO:0000256" key="7">
    <source>
        <dbReference type="ARBA" id="ARBA00050039"/>
    </source>
</evidence>
<keyword evidence="11" id="KW-1185">Reference proteome</keyword>
<dbReference type="PROSITE" id="PS00745">
    <property type="entry name" value="RF_PROK_I"/>
    <property type="match status" value="1"/>
</dbReference>
<comment type="caution">
    <text evidence="10">The sequence shown here is derived from an EMBL/GenBank/DDBJ whole genome shotgun (WGS) entry which is preliminary data.</text>
</comment>
<evidence type="ECO:0000256" key="1">
    <source>
        <dbReference type="ARBA" id="ARBA00002986"/>
    </source>
</evidence>
<dbReference type="InterPro" id="IPR000352">
    <property type="entry name" value="Pep_chain_release_fac_I"/>
</dbReference>
<evidence type="ECO:0000259" key="9">
    <source>
        <dbReference type="PROSITE" id="PS00745"/>
    </source>
</evidence>
<evidence type="ECO:0000256" key="6">
    <source>
        <dbReference type="ARBA" id="ARBA00022917"/>
    </source>
</evidence>
<dbReference type="EMBL" id="JQAX01000002">
    <property type="protein sequence ID" value="KRN32269.1"/>
    <property type="molecule type" value="Genomic_DNA"/>
</dbReference>
<evidence type="ECO:0000313" key="10">
    <source>
        <dbReference type="EMBL" id="KRN32269.1"/>
    </source>
</evidence>
<comment type="similarity">
    <text evidence="3 8">Belongs to the prokaryotic/mitochondrial release factor family.</text>
</comment>
<dbReference type="InterPro" id="IPR050057">
    <property type="entry name" value="Prokaryotic/Mito_RF"/>
</dbReference>
<dbReference type="FunFam" id="3.30.160.20:FF:000004">
    <property type="entry name" value="Peptide chain release factor 1"/>
    <property type="match status" value="1"/>
</dbReference>
<keyword evidence="4 8" id="KW-0488">Methylation</keyword>
<dbReference type="FunFam" id="3.30.70.1660:FF:000004">
    <property type="entry name" value="Peptide chain release factor 1"/>
    <property type="match status" value="1"/>
</dbReference>
<dbReference type="AlphaFoldDB" id="A0A0R2G6A1"/>
<feature type="modified residue" description="N5-methylglutamine" evidence="8">
    <location>
        <position position="236"/>
    </location>
</feature>
<comment type="subcellular location">
    <subcellularLocation>
        <location evidence="2 8">Cytoplasm</location>
    </subcellularLocation>
</comment>
<protein>
    <recommendedName>
        <fullName evidence="7 8">Peptide chain release factor 1</fullName>
        <shortName evidence="8">RF-1</shortName>
    </recommendedName>
</protein>
<feature type="domain" description="Prokaryotic-type class I peptide chain release factors" evidence="9">
    <location>
        <begin position="229"/>
        <end position="245"/>
    </location>
</feature>
<evidence type="ECO:0000313" key="11">
    <source>
        <dbReference type="Proteomes" id="UP000051296"/>
    </source>
</evidence>
<dbReference type="PANTHER" id="PTHR43804">
    <property type="entry name" value="LD18447P"/>
    <property type="match status" value="1"/>
</dbReference>
<dbReference type="GO" id="GO:0016149">
    <property type="term" value="F:translation release factor activity, codon specific"/>
    <property type="evidence" value="ECO:0007669"/>
    <property type="project" value="UniProtKB-UniRule"/>
</dbReference>
<dbReference type="PANTHER" id="PTHR43804:SF7">
    <property type="entry name" value="LD18447P"/>
    <property type="match status" value="1"/>
</dbReference>
<gene>
    <name evidence="8" type="primary">prfA</name>
    <name evidence="10" type="ORF">IV68_GL000620</name>
</gene>
<dbReference type="Gene3D" id="3.30.160.20">
    <property type="match status" value="1"/>
</dbReference>
<dbReference type="FunCoup" id="A0A0R2G6A1">
    <property type="interactions" value="324"/>
</dbReference>
<evidence type="ECO:0000256" key="5">
    <source>
        <dbReference type="ARBA" id="ARBA00022490"/>
    </source>
</evidence>
<dbReference type="InterPro" id="IPR005139">
    <property type="entry name" value="PCRF"/>
</dbReference>
<dbReference type="FunFam" id="3.30.70.1660:FF:000002">
    <property type="entry name" value="Peptide chain release factor 1"/>
    <property type="match status" value="1"/>
</dbReference>
<dbReference type="Gene3D" id="3.30.70.1660">
    <property type="match status" value="2"/>
</dbReference>
<proteinExistence type="inferred from homology"/>
<organism evidence="10 11">
    <name type="scientific">Weissella halotolerans DSM 20190</name>
    <dbReference type="NCBI Taxonomy" id="1123500"/>
    <lineage>
        <taxon>Bacteria</taxon>
        <taxon>Bacillati</taxon>
        <taxon>Bacillota</taxon>
        <taxon>Bacilli</taxon>
        <taxon>Lactobacillales</taxon>
        <taxon>Lactobacillaceae</taxon>
        <taxon>Weissella</taxon>
    </lineage>
</organism>
<evidence type="ECO:0000256" key="3">
    <source>
        <dbReference type="ARBA" id="ARBA00010835"/>
    </source>
</evidence>
<sequence length="360" mass="41155">MNDIFERVQSLVDRYDEVNELISDPEIIADTKRFLKLSKEEGQLRETVEVYKKYEAVMHEIKGDKELLAETNDPELEEMTKEELKELTEQQESLEEELKVLLLPKDPNDDKNIIMEIHGAAGGDEGALFAADLYDMYSRYAERQKWQVEVIDENRTEIGGYKEIVLMITGENVYSKLKFENGAHRVQRVPETESAGRVHTSTATVGVMPEYEDVDIEIEDKDLRVDVYRSSGAGGQHINKTSSAVRMTHLPTGIVVAMQDQRSQQQNRAKAMEILKQRVYDYYASENEAEYAEQRKTAVGTGDRSERIRTYNYPQNRVTDHRIGLSLNKLDRIMNGELADVIDPLIIADQAAKLENMSQG</sequence>